<dbReference type="EMBL" id="JH668702">
    <property type="protein sequence ID" value="KAG6460858.1"/>
    <property type="molecule type" value="Genomic_DNA"/>
</dbReference>
<dbReference type="AlphaFoldDB" id="A0A921ZMP1"/>
<reference evidence="3" key="1">
    <citation type="journal article" date="2016" name="Insect Biochem. Mol. Biol.">
        <title>Multifaceted biological insights from a draft genome sequence of the tobacco hornworm moth, Manduca sexta.</title>
        <authorList>
            <person name="Kanost M.R."/>
            <person name="Arrese E.L."/>
            <person name="Cao X."/>
            <person name="Chen Y.R."/>
            <person name="Chellapilla S."/>
            <person name="Goldsmith M.R."/>
            <person name="Grosse-Wilde E."/>
            <person name="Heckel D.G."/>
            <person name="Herndon N."/>
            <person name="Jiang H."/>
            <person name="Papanicolaou A."/>
            <person name="Qu J."/>
            <person name="Soulages J.L."/>
            <person name="Vogel H."/>
            <person name="Walters J."/>
            <person name="Waterhouse R.M."/>
            <person name="Ahn S.J."/>
            <person name="Almeida F.C."/>
            <person name="An C."/>
            <person name="Aqrawi P."/>
            <person name="Bretschneider A."/>
            <person name="Bryant W.B."/>
            <person name="Bucks S."/>
            <person name="Chao H."/>
            <person name="Chevignon G."/>
            <person name="Christen J.M."/>
            <person name="Clarke D.F."/>
            <person name="Dittmer N.T."/>
            <person name="Ferguson L.C.F."/>
            <person name="Garavelou S."/>
            <person name="Gordon K.H.J."/>
            <person name="Gunaratna R.T."/>
            <person name="Han Y."/>
            <person name="Hauser F."/>
            <person name="He Y."/>
            <person name="Heidel-Fischer H."/>
            <person name="Hirsh A."/>
            <person name="Hu Y."/>
            <person name="Jiang H."/>
            <person name="Kalra D."/>
            <person name="Klinner C."/>
            <person name="Konig C."/>
            <person name="Kovar C."/>
            <person name="Kroll A.R."/>
            <person name="Kuwar S.S."/>
            <person name="Lee S.L."/>
            <person name="Lehman R."/>
            <person name="Li K."/>
            <person name="Li Z."/>
            <person name="Liang H."/>
            <person name="Lovelace S."/>
            <person name="Lu Z."/>
            <person name="Mansfield J.H."/>
            <person name="McCulloch K.J."/>
            <person name="Mathew T."/>
            <person name="Morton B."/>
            <person name="Muzny D.M."/>
            <person name="Neunemann D."/>
            <person name="Ongeri F."/>
            <person name="Pauchet Y."/>
            <person name="Pu L.L."/>
            <person name="Pyrousis I."/>
            <person name="Rao X.J."/>
            <person name="Redding A."/>
            <person name="Roesel C."/>
            <person name="Sanchez-Gracia A."/>
            <person name="Schaack S."/>
            <person name="Shukla A."/>
            <person name="Tetreau G."/>
            <person name="Wang Y."/>
            <person name="Xiong G.H."/>
            <person name="Traut W."/>
            <person name="Walsh T.K."/>
            <person name="Worley K.C."/>
            <person name="Wu D."/>
            <person name="Wu W."/>
            <person name="Wu Y.Q."/>
            <person name="Zhang X."/>
            <person name="Zou Z."/>
            <person name="Zucker H."/>
            <person name="Briscoe A.D."/>
            <person name="Burmester T."/>
            <person name="Clem R.J."/>
            <person name="Feyereisen R."/>
            <person name="Grimmelikhuijzen C.J.P."/>
            <person name="Hamodrakas S.J."/>
            <person name="Hansson B.S."/>
            <person name="Huguet E."/>
            <person name="Jermiin L.S."/>
            <person name="Lan Q."/>
            <person name="Lehman H.K."/>
            <person name="Lorenzen M."/>
            <person name="Merzendorfer H."/>
            <person name="Michalopoulos I."/>
            <person name="Morton D.B."/>
            <person name="Muthukrishnan S."/>
            <person name="Oakeshott J.G."/>
            <person name="Palmer W."/>
            <person name="Park Y."/>
            <person name="Passarelli A.L."/>
            <person name="Rozas J."/>
            <person name="Schwartz L.M."/>
            <person name="Smith W."/>
            <person name="Southgate A."/>
            <person name="Vilcinskas A."/>
            <person name="Vogt R."/>
            <person name="Wang P."/>
            <person name="Werren J."/>
            <person name="Yu X.Q."/>
            <person name="Zhou J.J."/>
            <person name="Brown S.J."/>
            <person name="Scherer S.E."/>
            <person name="Richards S."/>
            <person name="Blissard G.W."/>
        </authorList>
    </citation>
    <scope>NUCLEOTIDE SEQUENCE</scope>
</reference>
<comment type="caution">
    <text evidence="3">The sequence shown here is derived from an EMBL/GenBank/DDBJ whole genome shotgun (WGS) entry which is preliminary data.</text>
</comment>
<evidence type="ECO:0000313" key="3">
    <source>
        <dbReference type="EMBL" id="KAG6460858.1"/>
    </source>
</evidence>
<feature type="compositionally biased region" description="Polar residues" evidence="1">
    <location>
        <begin position="163"/>
        <end position="173"/>
    </location>
</feature>
<evidence type="ECO:0008006" key="5">
    <source>
        <dbReference type="Google" id="ProtNLM"/>
    </source>
</evidence>
<dbReference type="PANTHER" id="PTHR47771:SF14">
    <property type="entry name" value="RH73259P"/>
    <property type="match status" value="1"/>
</dbReference>
<dbReference type="OrthoDB" id="7474169at2759"/>
<name>A0A921ZMP1_MANSE</name>
<evidence type="ECO:0000256" key="1">
    <source>
        <dbReference type="SAM" id="MobiDB-lite"/>
    </source>
</evidence>
<organism evidence="3 4">
    <name type="scientific">Manduca sexta</name>
    <name type="common">Tobacco hawkmoth</name>
    <name type="synonym">Tobacco hornworm</name>
    <dbReference type="NCBI Taxonomy" id="7130"/>
    <lineage>
        <taxon>Eukaryota</taxon>
        <taxon>Metazoa</taxon>
        <taxon>Ecdysozoa</taxon>
        <taxon>Arthropoda</taxon>
        <taxon>Hexapoda</taxon>
        <taxon>Insecta</taxon>
        <taxon>Pterygota</taxon>
        <taxon>Neoptera</taxon>
        <taxon>Endopterygota</taxon>
        <taxon>Lepidoptera</taxon>
        <taxon>Glossata</taxon>
        <taxon>Ditrysia</taxon>
        <taxon>Bombycoidea</taxon>
        <taxon>Sphingidae</taxon>
        <taxon>Sphinginae</taxon>
        <taxon>Sphingini</taxon>
        <taxon>Manduca</taxon>
    </lineage>
</organism>
<evidence type="ECO:0000313" key="4">
    <source>
        <dbReference type="Proteomes" id="UP000791440"/>
    </source>
</evidence>
<dbReference type="Proteomes" id="UP000791440">
    <property type="component" value="Unassembled WGS sequence"/>
</dbReference>
<protein>
    <recommendedName>
        <fullName evidence="5">Cuticle protein</fullName>
    </recommendedName>
</protein>
<dbReference type="PANTHER" id="PTHR47771">
    <property type="entry name" value="LD27203P-RELATED"/>
    <property type="match status" value="1"/>
</dbReference>
<feature type="chain" id="PRO_5037310830" description="Cuticle protein" evidence="2">
    <location>
        <begin position="18"/>
        <end position="1115"/>
    </location>
</feature>
<keyword evidence="4" id="KW-1185">Reference proteome</keyword>
<reference evidence="3" key="2">
    <citation type="submission" date="2020-12" db="EMBL/GenBank/DDBJ databases">
        <authorList>
            <person name="Kanost M."/>
        </authorList>
    </citation>
    <scope>NUCLEOTIDE SEQUENCE</scope>
</reference>
<sequence>MWIRLCVAVAVTCRIFAQHVDTRVRQRDGSFEWGWQLTPPGEGVGTGTAGHYYVKLPQSEQRVRYAADGSGYHGAVVVNTTDDHHTHTSNVAVGQRALELNEQQEPDMYLSPPKPSPQTQHHTSQPVDIYLLQHQYTSDEPDLVQIPPSPTFLTPNLTPLYNIRTNHPQNAKSDATEENSKPLRKEVDREPQPTVRVFKNCTHSSKLAKETVSEIRKTKDFYAEVPSYDTRDISGNFGAKEEPKRHITYRGAVHYRVETPRPHARNERFYYTTDRIPTVTENVINVTQEGIDKLVASTQDLISNEDLLRINHAIEKYISDTNDDIIKPKSRFTVRAQQNNFGEKTAASHVSVQQKVENIVKGDIELSDTDKSNNQVLQTDSGNYKFVTPIIVQDSPYNNAKEQIVNNLVSTMVPYIANGYEIIGVRDTFENTTYVDTEGATEEIVKVTPRPVSQNYLAPITVALRLLNANDSEDLDPPADSVEDHEPSDSELIADTVEVPKKEKTIVEIQESIPVEITHINDVEVHEYLDEGRSSKGPFDVAQSLYNKYIEALKWKKAQEDANNAVNNNDYENDNGEKDDDYKDSKENLETSENMQTEVEVKPAEDASNERSEYVQYYNDYNSDNQKIIQPIIIEKEVPVTKFVDRFIERQVPYPERVEVPVPVDRPVPVAVPVEKVVEKPVEVTRYVDKPYPVEISRPYPVEVKVPYPVEQKIYVDRPVHIPYPVEKVVEKQILQPVPIPTPVGIPVEIQVPVEHKVLYPITVEKRVPVAVEVEKPVPVEKIVHKEVRVPYPVEKKVPYPVPYETKVPVPYPVEKKIHVPVEKIVEKPVTVTKIVEKPVHIEVPRPVAVPVHVPHPYPVDRIVEKKVPYPVPVDRIVEKKVPVQVPYPVEKIVEKIVEKPVVVTKYIDKPYPVERRVPYPVEKVVEKKVPYPVQVPVEIKVPYPVEKIVEKPVHIPVHVYHYMQETDESRNNYQYQKPGVQNQARAQSQLQALTQYYQLLKERQKPNIQSTHWGNYASNFQNNTNKPDLKKAQTLTNYINYLTNSQYNPYQNYAQQNQNQINEKNKNYVLELKLRRTDRVPKMTNLRIEYGGFKPPLIPSTEVDLDGIPINKEI</sequence>
<feature type="compositionally biased region" description="Basic and acidic residues" evidence="1">
    <location>
        <begin position="174"/>
        <end position="191"/>
    </location>
</feature>
<evidence type="ECO:0000256" key="2">
    <source>
        <dbReference type="SAM" id="SignalP"/>
    </source>
</evidence>
<feature type="signal peptide" evidence="2">
    <location>
        <begin position="1"/>
        <end position="17"/>
    </location>
</feature>
<feature type="compositionally biased region" description="Basic and acidic residues" evidence="1">
    <location>
        <begin position="599"/>
        <end position="610"/>
    </location>
</feature>
<proteinExistence type="predicted"/>
<accession>A0A921ZMP1</accession>
<feature type="region of interest" description="Disordered" evidence="1">
    <location>
        <begin position="564"/>
        <end position="610"/>
    </location>
</feature>
<feature type="compositionally biased region" description="Basic and acidic residues" evidence="1">
    <location>
        <begin position="580"/>
        <end position="589"/>
    </location>
</feature>
<keyword evidence="2" id="KW-0732">Signal</keyword>
<feature type="region of interest" description="Disordered" evidence="1">
    <location>
        <begin position="163"/>
        <end position="191"/>
    </location>
</feature>
<gene>
    <name evidence="3" type="ORF">O3G_MSEX012258</name>
</gene>